<evidence type="ECO:0000256" key="2">
    <source>
        <dbReference type="SAM" id="SignalP"/>
    </source>
</evidence>
<feature type="chain" id="PRO_5032634289" description="FecR protein domain-containing protein" evidence="2">
    <location>
        <begin position="24"/>
        <end position="633"/>
    </location>
</feature>
<comment type="caution">
    <text evidence="3">The sequence shown here is derived from an EMBL/GenBank/DDBJ whole genome shotgun (WGS) entry which is preliminary data.</text>
</comment>
<sequence length="633" mass="71446">MRSPFMRVAAVLALMACSVLAQAQSEAPARVGRVSLVQGPVTISSEDGDQPEGALVNWPVTSDNRITTERNARTEIRIGSTAVRLDGDSSLEVLELDDDRLQLLLHYGSANIRVRNTEVLDGFSIETPQGRVRMREAGRIRIDADRDASVVDVFDGVALVDSDGSTISVRPGRRVEMRQGDLLTALAVRTSFDDWARLRDLQDDRVVSDRYVTTEMTGYEELDRYGSWSDNSEYGPVWLPRHVSAGWAPYRDGRWTWVSPWGWTWIDNAPWGYAPSHYGRWVMVNQRWGWAPGRHTGRPVWAPALVGWVGGSGWNLAFNSGSMHRSAPAQGWYPLGFGEHYTPGYRVKNDHLRYINRHARPHDGRRRNDDHRRHGLTVVPHDQFNRRAPIVVPSAPRGVVTPLALQNAPVAAPQRPSWSRGERVRRPRDGAVEADGVSYRVRRPVQAAPAPTVQPQVQAPVAAPVQVQPAPRREGRAGNDERREARGADDPRPRWGDERREQMEAARREQADAARRSQLDQMRQAQIEEARRGQADQMRRMQMDERRSQMDEMRRARQGQVQAAPAAVQQQPAPQQMPQAQPERRRIAPQPQVQAPAAAPAAQDVNPVVQQERRAREEPQQRRGNRPDLTQEH</sequence>
<feature type="compositionally biased region" description="Basic and acidic residues" evidence="1">
    <location>
        <begin position="611"/>
        <end position="633"/>
    </location>
</feature>
<feature type="compositionally biased region" description="Low complexity" evidence="1">
    <location>
        <begin position="444"/>
        <end position="470"/>
    </location>
</feature>
<dbReference type="Pfam" id="PF20245">
    <property type="entry name" value="DUF6600"/>
    <property type="match status" value="1"/>
</dbReference>
<protein>
    <recommendedName>
        <fullName evidence="5">FecR protein domain-containing protein</fullName>
    </recommendedName>
</protein>
<dbReference type="EMBL" id="JABBGG010000002">
    <property type="protein sequence ID" value="NML60505.1"/>
    <property type="molecule type" value="Genomic_DNA"/>
</dbReference>
<reference evidence="3 4" key="1">
    <citation type="submission" date="2020-04" db="EMBL/GenBank/DDBJ databases">
        <title>Massilia sp. RP-1-19 isolated from soil.</title>
        <authorList>
            <person name="Dahal R.H."/>
        </authorList>
    </citation>
    <scope>NUCLEOTIDE SEQUENCE [LARGE SCALE GENOMIC DNA]</scope>
    <source>
        <strain evidence="3 4">RP-1-19</strain>
    </source>
</reference>
<gene>
    <name evidence="3" type="ORF">HHL21_05250</name>
</gene>
<feature type="compositionally biased region" description="Basic and acidic residues" evidence="1">
    <location>
        <begin position="526"/>
        <end position="555"/>
    </location>
</feature>
<feature type="compositionally biased region" description="Low complexity" evidence="1">
    <location>
        <begin position="588"/>
        <end position="610"/>
    </location>
</feature>
<keyword evidence="4" id="KW-1185">Reference proteome</keyword>
<dbReference type="Proteomes" id="UP000583752">
    <property type="component" value="Unassembled WGS sequence"/>
</dbReference>
<dbReference type="AlphaFoldDB" id="A0A848HGC3"/>
<feature type="signal peptide" evidence="2">
    <location>
        <begin position="1"/>
        <end position="23"/>
    </location>
</feature>
<evidence type="ECO:0008006" key="5">
    <source>
        <dbReference type="Google" id="ProtNLM"/>
    </source>
</evidence>
<keyword evidence="2" id="KW-0732">Signal</keyword>
<feature type="region of interest" description="Disordered" evidence="1">
    <location>
        <begin position="408"/>
        <end position="633"/>
    </location>
</feature>
<name>A0A848HGC3_9BURK</name>
<dbReference type="RefSeq" id="WP_169464193.1">
    <property type="nucleotide sequence ID" value="NZ_JABBGG010000002.1"/>
</dbReference>
<dbReference type="PANTHER" id="PTHR38731:SF3">
    <property type="entry name" value="BLL6125 PROTEIN"/>
    <property type="match status" value="1"/>
</dbReference>
<feature type="compositionally biased region" description="Basic and acidic residues" evidence="1">
    <location>
        <begin position="471"/>
        <end position="518"/>
    </location>
</feature>
<feature type="compositionally biased region" description="Low complexity" evidence="1">
    <location>
        <begin position="558"/>
        <end position="581"/>
    </location>
</feature>
<proteinExistence type="predicted"/>
<accession>A0A848HGC3</accession>
<feature type="compositionally biased region" description="Basic and acidic residues" evidence="1">
    <location>
        <begin position="420"/>
        <end position="431"/>
    </location>
</feature>
<evidence type="ECO:0000313" key="3">
    <source>
        <dbReference type="EMBL" id="NML60505.1"/>
    </source>
</evidence>
<organism evidence="3 4">
    <name type="scientific">Massilia polaris</name>
    <dbReference type="NCBI Taxonomy" id="2728846"/>
    <lineage>
        <taxon>Bacteria</taxon>
        <taxon>Pseudomonadati</taxon>
        <taxon>Pseudomonadota</taxon>
        <taxon>Betaproteobacteria</taxon>
        <taxon>Burkholderiales</taxon>
        <taxon>Oxalobacteraceae</taxon>
        <taxon>Telluria group</taxon>
        <taxon>Massilia</taxon>
    </lineage>
</organism>
<evidence type="ECO:0000256" key="1">
    <source>
        <dbReference type="SAM" id="MobiDB-lite"/>
    </source>
</evidence>
<evidence type="ECO:0000313" key="4">
    <source>
        <dbReference type="Proteomes" id="UP000583752"/>
    </source>
</evidence>
<dbReference type="PANTHER" id="PTHR38731">
    <property type="entry name" value="LIPL45-RELATED LIPOPROTEIN-RELATED"/>
    <property type="match status" value="1"/>
</dbReference>
<dbReference type="InterPro" id="IPR046535">
    <property type="entry name" value="DUF6600"/>
</dbReference>